<dbReference type="InterPro" id="IPR011990">
    <property type="entry name" value="TPR-like_helical_dom_sf"/>
</dbReference>
<evidence type="ECO:0000256" key="1">
    <source>
        <dbReference type="ARBA" id="ARBA00022729"/>
    </source>
</evidence>
<dbReference type="PANTHER" id="PTHR35038">
    <property type="entry name" value="DISSIMILATORY SULFITE REDUCTASE SIRA"/>
    <property type="match status" value="1"/>
</dbReference>
<name>A0ABW4Y9E4_9GAMM</name>
<keyword evidence="6" id="KW-1185">Reference proteome</keyword>
<keyword evidence="2" id="KW-0802">TPR repeat</keyword>
<sequence>MLWASQLSADGSSSGFVGRAQCAVCHAEEAARWSESHHDLAMQEANETSVLGDFDDVSFEQFGVVSRFYCKDGRFMVRTDGPDGRLQDYPISYTFGVFPLQQYLIELSGGRLQALDIAWDSRPKGQGGQRWIHLHPDDPVLHDDVLHWTGPNLNWNYMCADCHSTNLRKGYDASRGTYHTTWSEIDVSCEACHGPGARHVQWAEAAAQGEPSRQPDMGLTVRLNERAGVRWSIDPTSGKAARSQPRTTSNEIQVCARCHSRRSQMTDEVVAGQPFLDAFRPALLTEGLYHPDGQIEDEVYVWGSFLQSRMYHAGVTCSDCHDPHAANLRTPGDSVCYQCHTAERYATERHHFHAQGSVGGSCVECHMPPTHYMVVDARHDHSFRIPRPDQSVAMGTPNACNRCHADKTPQWAADQVKIWYGTPAEGYQHYASAFYAARQRVPGAADLLQRIAADAEQPEIARATALQALSAYPDAAALERLQAGLDAEDPLERLGALGGLESFAPAQRILAASLLWDDLKAVRIAAARLLAPLPADRLPESVRERLAQGIAEYIAVQEFNAERPEAQLNLGALYADLGRSTEAELAYRKAIGLQPRFIPAYVNIAHLLSRLRREQEADGFLRSGLERNPESADLHHALGLSLVRQKKLDQALSPLARAVELAGDNARYSYVYAVALHSSGRQRQAIDVLEANRQRHPGDLESLSALVAFSREAGERENAIQYAQELQRLAPDDASVEQLIRELKRDGR</sequence>
<dbReference type="PANTHER" id="PTHR35038:SF8">
    <property type="entry name" value="C-TYPE POLYHEME CYTOCHROME OMCC"/>
    <property type="match status" value="1"/>
</dbReference>
<dbReference type="PROSITE" id="PS50005">
    <property type="entry name" value="TPR"/>
    <property type="match status" value="2"/>
</dbReference>
<reference evidence="6" key="1">
    <citation type="journal article" date="2019" name="Int. J. Syst. Evol. Microbiol.">
        <title>The Global Catalogue of Microorganisms (GCM) 10K type strain sequencing project: providing services to taxonomists for standard genome sequencing and annotation.</title>
        <authorList>
            <consortium name="The Broad Institute Genomics Platform"/>
            <consortium name="The Broad Institute Genome Sequencing Center for Infectious Disease"/>
            <person name="Wu L."/>
            <person name="Ma J."/>
        </authorList>
    </citation>
    <scope>NUCLEOTIDE SEQUENCE [LARGE SCALE GENOMIC DNA]</scope>
    <source>
        <strain evidence="6">KACC 12597</strain>
    </source>
</reference>
<accession>A0ABW4Y9E4</accession>
<dbReference type="SUPFAM" id="SSF48695">
    <property type="entry name" value="Multiheme cytochromes"/>
    <property type="match status" value="1"/>
</dbReference>
<feature type="domain" description="Cytochrome c-552/4" evidence="4">
    <location>
        <begin position="21"/>
        <end position="47"/>
    </location>
</feature>
<feature type="repeat" description="TPR" evidence="2">
    <location>
        <begin position="564"/>
        <end position="597"/>
    </location>
</feature>
<evidence type="ECO:0000256" key="2">
    <source>
        <dbReference type="PROSITE-ProRule" id="PRU00339"/>
    </source>
</evidence>
<keyword evidence="1" id="KW-0732">Signal</keyword>
<evidence type="ECO:0000259" key="3">
    <source>
        <dbReference type="Pfam" id="PF09699"/>
    </source>
</evidence>
<dbReference type="Pfam" id="PF13181">
    <property type="entry name" value="TPR_8"/>
    <property type="match status" value="1"/>
</dbReference>
<dbReference type="InterPro" id="IPR036280">
    <property type="entry name" value="Multihaem_cyt_sf"/>
</dbReference>
<dbReference type="RefSeq" id="WP_386027207.1">
    <property type="nucleotide sequence ID" value="NZ_JBHUHX010000032.1"/>
</dbReference>
<dbReference type="SUPFAM" id="SSF48452">
    <property type="entry name" value="TPR-like"/>
    <property type="match status" value="1"/>
</dbReference>
<comment type="caution">
    <text evidence="5">The sequence shown here is derived from an EMBL/GenBank/DDBJ whole genome shotgun (WGS) entry which is preliminary data.</text>
</comment>
<organism evidence="5 6">
    <name type="scientific">Thiorhodococcus fuscus</name>
    <dbReference type="NCBI Taxonomy" id="527200"/>
    <lineage>
        <taxon>Bacteria</taxon>
        <taxon>Pseudomonadati</taxon>
        <taxon>Pseudomonadota</taxon>
        <taxon>Gammaproteobacteria</taxon>
        <taxon>Chromatiales</taxon>
        <taxon>Chromatiaceae</taxon>
        <taxon>Thiorhodococcus</taxon>
    </lineage>
</organism>
<dbReference type="InterPro" id="IPR019734">
    <property type="entry name" value="TPR_rpt"/>
</dbReference>
<feature type="domain" description="Cytochrome c-552/4" evidence="4">
    <location>
        <begin position="156"/>
        <end position="194"/>
    </location>
</feature>
<dbReference type="InterPro" id="IPR051829">
    <property type="entry name" value="Multiheme_Cytochr_ET"/>
</dbReference>
<protein>
    <submittedName>
        <fullName evidence="5">Cytochrome c3 family protein</fullName>
    </submittedName>
</protein>
<evidence type="ECO:0000313" key="6">
    <source>
        <dbReference type="Proteomes" id="UP001597337"/>
    </source>
</evidence>
<dbReference type="Proteomes" id="UP001597337">
    <property type="component" value="Unassembled WGS sequence"/>
</dbReference>
<dbReference type="EMBL" id="JBHUHX010000032">
    <property type="protein sequence ID" value="MFD2112680.1"/>
    <property type="molecule type" value="Genomic_DNA"/>
</dbReference>
<feature type="repeat" description="TPR" evidence="2">
    <location>
        <begin position="632"/>
        <end position="665"/>
    </location>
</feature>
<dbReference type="Pfam" id="PF13435">
    <property type="entry name" value="Cytochrome_C554"/>
    <property type="match status" value="2"/>
</dbReference>
<evidence type="ECO:0000313" key="5">
    <source>
        <dbReference type="EMBL" id="MFD2112680.1"/>
    </source>
</evidence>
<gene>
    <name evidence="5" type="ORF">ACFSJC_12600</name>
</gene>
<dbReference type="Gene3D" id="1.25.40.10">
    <property type="entry name" value="Tetratricopeptide repeat domain"/>
    <property type="match status" value="2"/>
</dbReference>
<proteinExistence type="predicted"/>
<dbReference type="Gene3D" id="1.10.1130.10">
    <property type="entry name" value="Flavocytochrome C3, Chain A"/>
    <property type="match status" value="2"/>
</dbReference>
<dbReference type="InterPro" id="IPR023155">
    <property type="entry name" value="Cyt_c-552/4"/>
</dbReference>
<dbReference type="Pfam" id="PF09699">
    <property type="entry name" value="Paired_CXXCH_1"/>
    <property type="match status" value="1"/>
</dbReference>
<dbReference type="InterPro" id="IPR010177">
    <property type="entry name" value="Paired_CXXCH_1"/>
</dbReference>
<dbReference type="SMART" id="SM00028">
    <property type="entry name" value="TPR"/>
    <property type="match status" value="4"/>
</dbReference>
<evidence type="ECO:0000259" key="4">
    <source>
        <dbReference type="Pfam" id="PF13435"/>
    </source>
</evidence>
<feature type="domain" description="Doubled CXXCH motif" evidence="3">
    <location>
        <begin position="316"/>
        <end position="343"/>
    </location>
</feature>